<evidence type="ECO:0000256" key="7">
    <source>
        <dbReference type="SAM" id="Phobius"/>
    </source>
</evidence>
<dbReference type="PROSITE" id="PS50111">
    <property type="entry name" value="CHEMOTAXIS_TRANSDUC_2"/>
    <property type="match status" value="1"/>
</dbReference>
<dbReference type="InterPro" id="IPR004089">
    <property type="entry name" value="MCPsignal_dom"/>
</dbReference>
<reference evidence="10" key="1">
    <citation type="journal article" date="2014" name="Nat. Chem. Biol.">
        <title>Biosynthesis of polybrominated aromatic organic compounds by marine bacteria.</title>
        <authorList>
            <person name="Agarwal V."/>
            <person name="El Gamal A.A."/>
            <person name="Yamanaka K."/>
            <person name="Poth D."/>
            <person name="Kersten R.D."/>
            <person name="Schorn M."/>
            <person name="Allen E.E."/>
            <person name="Moore B.S."/>
        </authorList>
    </citation>
    <scope>NUCLEOTIDE SEQUENCE [LARGE SCALE GENOMIC DNA]</scope>
    <source>
        <strain evidence="10">2ta16</strain>
    </source>
</reference>
<name>V4HPU6_PSEL2</name>
<gene>
    <name evidence="9" type="ORF">PL2TA16_04023</name>
</gene>
<dbReference type="GO" id="GO:0007165">
    <property type="term" value="P:signal transduction"/>
    <property type="evidence" value="ECO:0007669"/>
    <property type="project" value="UniProtKB-KW"/>
</dbReference>
<evidence type="ECO:0000259" key="8">
    <source>
        <dbReference type="PROSITE" id="PS50111"/>
    </source>
</evidence>
<dbReference type="PATRIC" id="fig|1353533.3.peg.2969"/>
<evidence type="ECO:0000256" key="5">
    <source>
        <dbReference type="ARBA" id="ARBA00023224"/>
    </source>
</evidence>
<feature type="domain" description="Methyl-accepting transducer" evidence="8">
    <location>
        <begin position="380"/>
        <end position="616"/>
    </location>
</feature>
<evidence type="ECO:0000256" key="2">
    <source>
        <dbReference type="ARBA" id="ARBA00022692"/>
    </source>
</evidence>
<accession>V4HPU6</accession>
<feature type="transmembrane region" description="Helical" evidence="7">
    <location>
        <begin position="298"/>
        <end position="319"/>
    </location>
</feature>
<proteinExistence type="predicted"/>
<dbReference type="AlphaFoldDB" id="V4HPU6"/>
<dbReference type="PANTHER" id="PTHR32089:SF119">
    <property type="entry name" value="METHYL-ACCEPTING CHEMOTAXIS PROTEIN CTPL"/>
    <property type="match status" value="1"/>
</dbReference>
<dbReference type="SUPFAM" id="SSF58104">
    <property type="entry name" value="Methyl-accepting chemotaxis protein (MCP) signaling domain"/>
    <property type="match status" value="1"/>
</dbReference>
<feature type="transmembrane region" description="Helical" evidence="7">
    <location>
        <begin position="12"/>
        <end position="34"/>
    </location>
</feature>
<keyword evidence="2 7" id="KW-0812">Transmembrane</keyword>
<comment type="subcellular location">
    <subcellularLocation>
        <location evidence="1">Membrane</location>
        <topology evidence="1">Multi-pass membrane protein</topology>
    </subcellularLocation>
</comment>
<sequence>MGFVVHMRVSSFTRLLAVLLAIASIILAATLFWASQVFSKLDQQDSAYTQLKNTVLIDLAGTIEDYLSSGDSLYLNQASEHISTIKNQHLATMSSDVMTDMEEQLDALNGDIQGKYRALGKLSGNELALLDNALRQMAGSASSLMNYVAQAQGHSLGEQYYSLASDYYFETTNLSIYTYQLVLHYDKATQQSLHQSLNRLQNLAAKIERLDDLGVMAEVDEDELFLGEEPEDLGQEIKSELTSWPNRFSRDLENTLRQAQQRQQGISALRDDIKRLSTLMLAAGEQLKHRQTELKSQVFTIFGAAIGLLVLLAVGVYWVQFSQVLTPLRNLRDGFAFLIESNELKQIKCKRANTEVGEIAQYFNQLIERQRIEAQEREQMLQVINDFMQDMNSNLASISQQSEHTYEQVEHNQLQLDEIKSIGFEASNINQQVADNASDTYNAMTQSVGFAESMLKASSSTQDRVDQGLISLNELLVGVEDVGKVIEMIHTIAEQTNLLALNAAIESARAGEHGRGFAVVADEVRKLARQTQDSLTDINAQLNILSDNSSKVSNQISALASEAQQQTNHAQELKRNSEGVAERAQGASQVAADAMALTNQQTELVDSFSSSMASMKQQVSGSNQQINQIQQSLEQQMAQIRASLGL</sequence>
<dbReference type="Gene3D" id="1.10.287.950">
    <property type="entry name" value="Methyl-accepting chemotaxis protein"/>
    <property type="match status" value="1"/>
</dbReference>
<comment type="caution">
    <text evidence="9">The sequence shown here is derived from an EMBL/GenBank/DDBJ whole genome shotgun (WGS) entry which is preliminary data.</text>
</comment>
<dbReference type="SMART" id="SM00283">
    <property type="entry name" value="MA"/>
    <property type="match status" value="1"/>
</dbReference>
<evidence type="ECO:0000256" key="4">
    <source>
        <dbReference type="ARBA" id="ARBA00023136"/>
    </source>
</evidence>
<keyword evidence="3 7" id="KW-1133">Transmembrane helix</keyword>
<keyword evidence="4 7" id="KW-0472">Membrane</keyword>
<dbReference type="GO" id="GO:0016020">
    <property type="term" value="C:membrane"/>
    <property type="evidence" value="ECO:0007669"/>
    <property type="project" value="UniProtKB-SubCell"/>
</dbReference>
<protein>
    <submittedName>
        <fullName evidence="9">Methyl-accepting chemotaxis protein</fullName>
    </submittedName>
</protein>
<organism evidence="9 10">
    <name type="scientific">Pseudoalteromonas luteoviolacea (strain 2ta16)</name>
    <dbReference type="NCBI Taxonomy" id="1353533"/>
    <lineage>
        <taxon>Bacteria</taxon>
        <taxon>Pseudomonadati</taxon>
        <taxon>Pseudomonadota</taxon>
        <taxon>Gammaproteobacteria</taxon>
        <taxon>Alteromonadales</taxon>
        <taxon>Pseudoalteromonadaceae</taxon>
        <taxon>Pseudoalteromonas</taxon>
    </lineage>
</organism>
<evidence type="ECO:0000256" key="6">
    <source>
        <dbReference type="PROSITE-ProRule" id="PRU00284"/>
    </source>
</evidence>
<keyword evidence="5 6" id="KW-0807">Transducer</keyword>
<dbReference type="Proteomes" id="UP000017820">
    <property type="component" value="Unassembled WGS sequence"/>
</dbReference>
<evidence type="ECO:0000313" key="9">
    <source>
        <dbReference type="EMBL" id="ESP92825.1"/>
    </source>
</evidence>
<dbReference type="GO" id="GO:0006935">
    <property type="term" value="P:chemotaxis"/>
    <property type="evidence" value="ECO:0007669"/>
    <property type="project" value="UniProtKB-ARBA"/>
</dbReference>
<dbReference type="EMBL" id="AUSV01000044">
    <property type="protein sequence ID" value="ESP92825.1"/>
    <property type="molecule type" value="Genomic_DNA"/>
</dbReference>
<evidence type="ECO:0000313" key="10">
    <source>
        <dbReference type="Proteomes" id="UP000017820"/>
    </source>
</evidence>
<dbReference type="Pfam" id="PF00015">
    <property type="entry name" value="MCPsignal"/>
    <property type="match status" value="1"/>
</dbReference>
<evidence type="ECO:0000256" key="1">
    <source>
        <dbReference type="ARBA" id="ARBA00004141"/>
    </source>
</evidence>
<dbReference type="PANTHER" id="PTHR32089">
    <property type="entry name" value="METHYL-ACCEPTING CHEMOTAXIS PROTEIN MCPB"/>
    <property type="match status" value="1"/>
</dbReference>
<evidence type="ECO:0000256" key="3">
    <source>
        <dbReference type="ARBA" id="ARBA00022989"/>
    </source>
</evidence>